<evidence type="ECO:0000256" key="4">
    <source>
        <dbReference type="ARBA" id="ARBA00023242"/>
    </source>
</evidence>
<dbReference type="PANTHER" id="PTHR31636">
    <property type="entry name" value="OSJNBA0084A10.13 PROTEIN-RELATED"/>
    <property type="match status" value="1"/>
</dbReference>
<dbReference type="eggNOG" id="ENOG502QWF3">
    <property type="taxonomic scope" value="Eukaryota"/>
</dbReference>
<accession>W9QTU4</accession>
<dbReference type="AlphaFoldDB" id="W9QTU4"/>
<feature type="region of interest" description="SAW" evidence="5">
    <location>
        <begin position="467"/>
        <end position="538"/>
    </location>
</feature>
<comment type="similarity">
    <text evidence="5">Belongs to the GRAS family.</text>
</comment>
<evidence type="ECO:0000313" key="7">
    <source>
        <dbReference type="Proteomes" id="UP000030645"/>
    </source>
</evidence>
<keyword evidence="3" id="KW-0804">Transcription</keyword>
<dbReference type="GO" id="GO:0005634">
    <property type="term" value="C:nucleus"/>
    <property type="evidence" value="ECO:0007669"/>
    <property type="project" value="UniProtKB-SubCell"/>
</dbReference>
<comment type="caution">
    <text evidence="5">Lacks conserved residue(s) required for the propagation of feature annotation.</text>
</comment>
<keyword evidence="2" id="KW-0805">Transcription regulation</keyword>
<gene>
    <name evidence="6" type="ORF">L484_013990</name>
</gene>
<keyword evidence="4" id="KW-0539">Nucleus</keyword>
<evidence type="ECO:0000256" key="2">
    <source>
        <dbReference type="ARBA" id="ARBA00023015"/>
    </source>
</evidence>
<dbReference type="EMBL" id="KE344164">
    <property type="protein sequence ID" value="EXB54261.1"/>
    <property type="molecule type" value="Genomic_DNA"/>
</dbReference>
<dbReference type="KEGG" id="mnt:21397146"/>
<evidence type="ECO:0000256" key="1">
    <source>
        <dbReference type="ARBA" id="ARBA00004123"/>
    </source>
</evidence>
<dbReference type="PROSITE" id="PS50985">
    <property type="entry name" value="GRAS"/>
    <property type="match status" value="1"/>
</dbReference>
<evidence type="ECO:0000256" key="3">
    <source>
        <dbReference type="ARBA" id="ARBA00023163"/>
    </source>
</evidence>
<dbReference type="STRING" id="981085.W9QTU4"/>
<comment type="subcellular location">
    <subcellularLocation>
        <location evidence="1">Nucleus</location>
    </subcellularLocation>
</comment>
<evidence type="ECO:0000313" key="6">
    <source>
        <dbReference type="EMBL" id="EXB54261.1"/>
    </source>
</evidence>
<evidence type="ECO:0000256" key="5">
    <source>
        <dbReference type="PROSITE-ProRule" id="PRU01191"/>
    </source>
</evidence>
<feature type="short sequence motif" description="VHIID" evidence="5">
    <location>
        <begin position="265"/>
        <end position="269"/>
    </location>
</feature>
<proteinExistence type="inferred from homology"/>
<dbReference type="OrthoDB" id="1935022at2759"/>
<dbReference type="Pfam" id="PF03514">
    <property type="entry name" value="GRAS"/>
    <property type="match status" value="1"/>
</dbReference>
<reference evidence="7" key="1">
    <citation type="submission" date="2013-01" db="EMBL/GenBank/DDBJ databases">
        <title>Draft Genome Sequence of a Mulberry Tree, Morus notabilis C.K. Schneid.</title>
        <authorList>
            <person name="He N."/>
            <person name="Zhao S."/>
        </authorList>
    </citation>
    <scope>NUCLEOTIDE SEQUENCE</scope>
</reference>
<feature type="region of interest" description="Leucine repeat II (LRII)" evidence="5">
    <location>
        <begin position="315"/>
        <end position="347"/>
    </location>
</feature>
<organism evidence="6 7">
    <name type="scientific">Morus notabilis</name>
    <dbReference type="NCBI Taxonomy" id="981085"/>
    <lineage>
        <taxon>Eukaryota</taxon>
        <taxon>Viridiplantae</taxon>
        <taxon>Streptophyta</taxon>
        <taxon>Embryophyta</taxon>
        <taxon>Tracheophyta</taxon>
        <taxon>Spermatophyta</taxon>
        <taxon>Magnoliopsida</taxon>
        <taxon>eudicotyledons</taxon>
        <taxon>Gunneridae</taxon>
        <taxon>Pentapetalae</taxon>
        <taxon>rosids</taxon>
        <taxon>fabids</taxon>
        <taxon>Rosales</taxon>
        <taxon>Moraceae</taxon>
        <taxon>Moreae</taxon>
        <taxon>Morus</taxon>
    </lineage>
</organism>
<protein>
    <submittedName>
        <fullName evidence="6">Uncharacterized protein</fullName>
    </submittedName>
</protein>
<name>W9QTU4_9ROSA</name>
<sequence>MMQPEIFDQPSWQFYDVMDSTWDQVGNCSLSSMDATVGGGEFSAPFIPIDCLSEISSVPFPSSVISGESLQVAVCDDSLQGMSFMEDFPIDLEGFQPDLCGEFESLYGSLEESMGSFPSQKFSGEENDLWSPSSSLKSEASMDTISTQKVLILPGEDMEIETEQSVSHLLRAYGEATENEQRELKEVILRCISEKVSPLRKTLERIAFNLSQDVDDQGEYLKQESFKNFDAAFKAFYQSFPYGKFAHFTANSAILEAAPDDAETIHIVDFDIGEGLQWSQMIEATAWQQKTLKLTSIRREEIEAESDPLQWSFEETRKNLLGHARLFGLKLKVEEMGIDDLVSELNKAKKKGKGRKFLAFNCMVGLPHMRRVRNRRLVMEFLRVAKDHLLANSVNSKTHNKGIIVMADGDPSQKLKSCVSFSPFFDGHIAHYQALLESMESNFPIHLSEARMTMECLFVAPYISSLAWLQKWKEVKEGFHLGEALGLEDWSLSKESLIEAEEMVRNGSSYGVRIEGLNGNEASLEWRGVPLVRVSAWTSQS</sequence>
<dbReference type="Proteomes" id="UP000030645">
    <property type="component" value="Unassembled WGS sequence"/>
</dbReference>
<keyword evidence="7" id="KW-1185">Reference proteome</keyword>
<dbReference type="InterPro" id="IPR005202">
    <property type="entry name" value="TF_GRAS"/>
</dbReference>